<evidence type="ECO:0000313" key="1">
    <source>
        <dbReference type="EMBL" id="NYH21420.1"/>
    </source>
</evidence>
<organism evidence="1 2">
    <name type="scientific">Paraburkholderia bryophila</name>
    <dbReference type="NCBI Taxonomy" id="420952"/>
    <lineage>
        <taxon>Bacteria</taxon>
        <taxon>Pseudomonadati</taxon>
        <taxon>Pseudomonadota</taxon>
        <taxon>Betaproteobacteria</taxon>
        <taxon>Burkholderiales</taxon>
        <taxon>Burkholderiaceae</taxon>
        <taxon>Paraburkholderia</taxon>
    </lineage>
</organism>
<name>A0A7Y9WJI0_9BURK</name>
<dbReference type="EMBL" id="JACCAS010000001">
    <property type="protein sequence ID" value="NYH21420.1"/>
    <property type="molecule type" value="Genomic_DNA"/>
</dbReference>
<sequence>MQQLQIPPLADGEIYLIGLVDANGDVEHTILLPGDNDDASQAEQLAWAQSIGGDLPNRIEQAVMLAKFRDRFQKDAYWSNETCDWNSSCAWFQGFGGGGQDGTHKCAALRAVAVRRFKN</sequence>
<comment type="caution">
    <text evidence="1">The sequence shown here is derived from an EMBL/GenBank/DDBJ whole genome shotgun (WGS) entry which is preliminary data.</text>
</comment>
<gene>
    <name evidence="1" type="ORF">GGD40_000899</name>
</gene>
<dbReference type="AlphaFoldDB" id="A0A7Y9WJI0"/>
<reference evidence="1 2" key="1">
    <citation type="submission" date="2020-07" db="EMBL/GenBank/DDBJ databases">
        <title>Exploring microbial biodiversity for novel pathways involved in the catabolism of aromatic compounds derived from lignin.</title>
        <authorList>
            <person name="Elkins J."/>
        </authorList>
    </citation>
    <scope>NUCLEOTIDE SEQUENCE [LARGE SCALE GENOMIC DNA]</scope>
    <source>
        <strain evidence="1 2">H2C3C</strain>
    </source>
</reference>
<evidence type="ECO:0000313" key="2">
    <source>
        <dbReference type="Proteomes" id="UP000540929"/>
    </source>
</evidence>
<protein>
    <submittedName>
        <fullName evidence="1">Uncharacterized protein with beta-barrel porin domain</fullName>
    </submittedName>
</protein>
<proteinExistence type="predicted"/>
<dbReference type="RefSeq" id="WP_179742907.1">
    <property type="nucleotide sequence ID" value="NZ_JACCAS010000001.1"/>
</dbReference>
<accession>A0A7Y9WJI0</accession>
<keyword evidence="2" id="KW-1185">Reference proteome</keyword>
<dbReference type="Proteomes" id="UP000540929">
    <property type="component" value="Unassembled WGS sequence"/>
</dbReference>